<comment type="pathway">
    <text evidence="2">Protein modification; protein glycosylation.</text>
</comment>
<dbReference type="GO" id="GO:0000033">
    <property type="term" value="F:alpha-1,3-mannosyltransferase activity"/>
    <property type="evidence" value="ECO:0007669"/>
    <property type="project" value="TreeGrafter"/>
</dbReference>
<sequence>MLRIRKKPILITLLLLAVIAFTRFERPGALQNVEHIEVTKRRSRYTNPVYSTWKPKEQQSIEANCASYFGYFDRIGRPSLEEQAAFQHDGLLFKKTKWLREEGKLYRKEARRNHQPFDKHYELKLLEKFFEKSAAHSRLEEGFVADMAHMRAFGKCFLEDKHYASRETRLCDQVSPFLFPFLSGSLPRIDHNGKEPHPGSANSEDRACFIKQLLRKGHGDGIVIPILPSPSRSQQIVRAIRLIKVLRATNNTLPIEITFMDNKDVRKDLKLDINSAARRADMKLPESFQQFLASNNGDSLTLAEQNVRFVYLQRSIDSRFYKSSDPLMMSLAPLFSSFERAIVLSTQTIPLFQDLSHVLQDSDVEQFGVKFFKSRAIYEQKLTKYPPGYFETNELVNGMADVNNNDTEFFGLRRARNVYSKRVRHESYTKLLDTSMFVIDKSKALPGLLISAALHYYPVINSKYDFSAGNFEALWLGQELAGTLEYVPFNSHFAVSPGILTPPENVEVGIPSKELCSSSWAQLSDKDDINLLYVTTHQIENRVLPEFDNALKRKFSIKTNPSDPTDSTVDDSIHTNKLKKNPLRLESYLRPVAVDERQFNRDGFVELPWNRKGSFGSSDDYWCAYDIVGSTESPLRGLVIDINEDQQVWYNSLIEIWLSSSHQQSSSMGSYE</sequence>
<comment type="caution">
    <text evidence="13">The sequence shown here is derived from an EMBL/GenBank/DDBJ whole genome shotgun (WGS) entry which is preliminary data.</text>
</comment>
<keyword evidence="10" id="KW-0472">Membrane</keyword>
<dbReference type="EMBL" id="PKFO01000010">
    <property type="protein sequence ID" value="PVH22766.1"/>
    <property type="molecule type" value="Genomic_DNA"/>
</dbReference>
<dbReference type="Pfam" id="PF11051">
    <property type="entry name" value="Mannosyl_trans3"/>
    <property type="match status" value="1"/>
</dbReference>
<dbReference type="Proteomes" id="UP000244309">
    <property type="component" value="Unassembled WGS sequence"/>
</dbReference>
<evidence type="ECO:0000256" key="11">
    <source>
        <dbReference type="ARBA" id="ARBA00023180"/>
    </source>
</evidence>
<keyword evidence="11" id="KW-0325">Glycoprotein</keyword>
<evidence type="ECO:0000256" key="4">
    <source>
        <dbReference type="ARBA" id="ARBA00022676"/>
    </source>
</evidence>
<keyword evidence="8" id="KW-1133">Transmembrane helix</keyword>
<comment type="similarity">
    <text evidence="3">Belongs to the MNN1/MNT family.</text>
</comment>
<evidence type="ECO:0000256" key="5">
    <source>
        <dbReference type="ARBA" id="ARBA00022679"/>
    </source>
</evidence>
<dbReference type="AlphaFoldDB" id="A0A2V1AZ42"/>
<evidence type="ECO:0008006" key="15">
    <source>
        <dbReference type="Google" id="ProtNLM"/>
    </source>
</evidence>
<evidence type="ECO:0000256" key="10">
    <source>
        <dbReference type="ARBA" id="ARBA00023136"/>
    </source>
</evidence>
<dbReference type="VEuPathDB" id="FungiDB:CXQ85_002485"/>
<evidence type="ECO:0000313" key="14">
    <source>
        <dbReference type="Proteomes" id="UP000244309"/>
    </source>
</evidence>
<dbReference type="RefSeq" id="XP_025343706.1">
    <property type="nucleotide sequence ID" value="XM_025486156.1"/>
</dbReference>
<comment type="subcellular location">
    <subcellularLocation>
        <location evidence="1">Golgi apparatus membrane</location>
        <topology evidence="1">Single-pass type II membrane protein</topology>
    </subcellularLocation>
</comment>
<keyword evidence="7" id="KW-0735">Signal-anchor</keyword>
<dbReference type="OrthoDB" id="430354at2759"/>
<proteinExistence type="inferred from homology"/>
<keyword evidence="4" id="KW-0328">Glycosyltransferase</keyword>
<dbReference type="InterPro" id="IPR022751">
    <property type="entry name" value="Alpha_mannosyltransferase"/>
</dbReference>
<keyword evidence="9" id="KW-0333">Golgi apparatus</keyword>
<evidence type="ECO:0000256" key="2">
    <source>
        <dbReference type="ARBA" id="ARBA00004922"/>
    </source>
</evidence>
<gene>
    <name evidence="13" type="ORF">CXQ85_002485</name>
</gene>
<dbReference type="PANTHER" id="PTHR31392:SF1">
    <property type="entry name" value="ALPHA-1,3-MANNOSYLTRANSFERASE MNN1-RELATED"/>
    <property type="match status" value="1"/>
</dbReference>
<evidence type="ECO:0000313" key="13">
    <source>
        <dbReference type="EMBL" id="PVH22766.1"/>
    </source>
</evidence>
<evidence type="ECO:0000256" key="12">
    <source>
        <dbReference type="SAM" id="SignalP"/>
    </source>
</evidence>
<accession>A0A2V1AZ42</accession>
<dbReference type="PANTHER" id="PTHR31392">
    <property type="entry name" value="ALPHA-1,3-MANNOSYLTRANSFERASE MNN1-RELATED"/>
    <property type="match status" value="1"/>
</dbReference>
<feature type="chain" id="PRO_5016036580" description="Mannosyltransferase" evidence="12">
    <location>
        <begin position="25"/>
        <end position="672"/>
    </location>
</feature>
<dbReference type="GO" id="GO:0006493">
    <property type="term" value="P:protein O-linked glycosylation"/>
    <property type="evidence" value="ECO:0007669"/>
    <property type="project" value="TreeGrafter"/>
</dbReference>
<feature type="signal peptide" evidence="12">
    <location>
        <begin position="1"/>
        <end position="24"/>
    </location>
</feature>
<reference evidence="13 14" key="1">
    <citation type="submission" date="2017-12" db="EMBL/GenBank/DDBJ databases">
        <title>Genome Sequence of a Multidrug-Resistant Candida haemulonii Isolate from a Patient with Chronic Leg Ulcers in Israel.</title>
        <authorList>
            <person name="Chow N.A."/>
            <person name="Gade L."/>
            <person name="Batra D."/>
            <person name="Rowe L.A."/>
            <person name="Ben-Ami R."/>
            <person name="Loparev V.N."/>
            <person name="Litvintseva A.P."/>
        </authorList>
    </citation>
    <scope>NUCLEOTIDE SEQUENCE [LARGE SCALE GENOMIC DNA]</scope>
    <source>
        <strain evidence="13 14">B11899</strain>
    </source>
</reference>
<evidence type="ECO:0000256" key="6">
    <source>
        <dbReference type="ARBA" id="ARBA00022692"/>
    </source>
</evidence>
<dbReference type="GeneID" id="37007816"/>
<keyword evidence="5" id="KW-0808">Transferase</keyword>
<evidence type="ECO:0000256" key="7">
    <source>
        <dbReference type="ARBA" id="ARBA00022968"/>
    </source>
</evidence>
<organism evidence="13 14">
    <name type="scientific">Candidozyma haemuli</name>
    <dbReference type="NCBI Taxonomy" id="45357"/>
    <lineage>
        <taxon>Eukaryota</taxon>
        <taxon>Fungi</taxon>
        <taxon>Dikarya</taxon>
        <taxon>Ascomycota</taxon>
        <taxon>Saccharomycotina</taxon>
        <taxon>Pichiomycetes</taxon>
        <taxon>Metschnikowiaceae</taxon>
        <taxon>Candidozyma</taxon>
    </lineage>
</organism>
<evidence type="ECO:0000256" key="9">
    <source>
        <dbReference type="ARBA" id="ARBA00023034"/>
    </source>
</evidence>
<dbReference type="GO" id="GO:0000139">
    <property type="term" value="C:Golgi membrane"/>
    <property type="evidence" value="ECO:0007669"/>
    <property type="project" value="UniProtKB-SubCell"/>
</dbReference>
<evidence type="ECO:0000256" key="8">
    <source>
        <dbReference type="ARBA" id="ARBA00022989"/>
    </source>
</evidence>
<keyword evidence="14" id="KW-1185">Reference proteome</keyword>
<protein>
    <recommendedName>
        <fullName evidence="15">Mannosyltransferase</fullName>
    </recommendedName>
</protein>
<name>A0A2V1AZ42_9ASCO</name>
<evidence type="ECO:0000256" key="1">
    <source>
        <dbReference type="ARBA" id="ARBA00004323"/>
    </source>
</evidence>
<evidence type="ECO:0000256" key="3">
    <source>
        <dbReference type="ARBA" id="ARBA00009105"/>
    </source>
</evidence>
<keyword evidence="12" id="KW-0732">Signal</keyword>
<keyword evidence="6" id="KW-0812">Transmembrane</keyword>